<keyword evidence="8" id="KW-1185">Reference proteome</keyword>
<comment type="subcellular location">
    <subcellularLocation>
        <location evidence="1">Periplasm</location>
    </subcellularLocation>
</comment>
<dbReference type="Gene3D" id="1.50.10.100">
    <property type="entry name" value="Chondroitin AC/alginate lyase"/>
    <property type="match status" value="1"/>
</dbReference>
<evidence type="ECO:0000256" key="2">
    <source>
        <dbReference type="ARBA" id="ARBA00022729"/>
    </source>
</evidence>
<keyword evidence="3" id="KW-0574">Periplasm</keyword>
<accession>A0ABS3G1C8</accession>
<feature type="domain" description="Heparinase II/III-like C-terminal" evidence="5">
    <location>
        <begin position="302"/>
        <end position="518"/>
    </location>
</feature>
<dbReference type="InterPro" id="IPR012480">
    <property type="entry name" value="Hepar_II_III_C"/>
</dbReference>
<dbReference type="Pfam" id="PF16889">
    <property type="entry name" value="Hepar_II_III_N"/>
    <property type="match status" value="1"/>
</dbReference>
<evidence type="ECO:0000313" key="8">
    <source>
        <dbReference type="Proteomes" id="UP000664044"/>
    </source>
</evidence>
<dbReference type="GO" id="GO:0016829">
    <property type="term" value="F:lyase activity"/>
    <property type="evidence" value="ECO:0007669"/>
    <property type="project" value="UniProtKB-KW"/>
</dbReference>
<dbReference type="Pfam" id="PF07940">
    <property type="entry name" value="Hepar_II_III_C"/>
    <property type="match status" value="1"/>
</dbReference>
<evidence type="ECO:0000256" key="1">
    <source>
        <dbReference type="ARBA" id="ARBA00004418"/>
    </source>
</evidence>
<evidence type="ECO:0000259" key="6">
    <source>
        <dbReference type="Pfam" id="PF16889"/>
    </source>
</evidence>
<dbReference type="Proteomes" id="UP000664044">
    <property type="component" value="Unassembled WGS sequence"/>
</dbReference>
<name>A0ABS3G1C8_9FLAO</name>
<dbReference type="PANTHER" id="PTHR39210:SF1">
    <property type="entry name" value="HEPARIN-SULFATE LYASE"/>
    <property type="match status" value="1"/>
</dbReference>
<keyword evidence="2" id="KW-0732">Signal</keyword>
<evidence type="ECO:0000313" key="7">
    <source>
        <dbReference type="EMBL" id="MBO0352839.1"/>
    </source>
</evidence>
<dbReference type="PANTHER" id="PTHR39210">
    <property type="entry name" value="HEPARIN-SULFATE LYASE"/>
    <property type="match status" value="1"/>
</dbReference>
<reference evidence="7 8" key="1">
    <citation type="submission" date="2021-03" db="EMBL/GenBank/DDBJ databases">
        <title>Muricauda lutimaris sp. nov. and Muricauda ruestringensis sp. nov, two marine members of the Flavobacteriaceae isolated from deep sea sediments of Western Pacific.</title>
        <authorList>
            <person name="Zhao S."/>
            <person name="Liu R."/>
        </authorList>
    </citation>
    <scope>NUCLEOTIDE SEQUENCE [LARGE SCALE GENOMIC DNA]</scope>
    <source>
        <strain evidence="7 8">BC31-1-A7</strain>
    </source>
</reference>
<dbReference type="InterPro" id="IPR008929">
    <property type="entry name" value="Chondroitin_lyas"/>
</dbReference>
<evidence type="ECO:0000256" key="3">
    <source>
        <dbReference type="ARBA" id="ARBA00022764"/>
    </source>
</evidence>
<sequence length="524" mass="61527">MNFLKLINTIRYLRQKQVFYRLYYLARKKFGNTAYNKPLIKEIEPLKWNDPVFFADSFFLEKTFCFLNVSHQFQGQIDWNYSGFGKLWTYNLNYFDFLNQKSITTKKGLDLIKDYMETKKQLQDGLEPYPISLRGINWIKFLSRNQIKDHAINETLYKHYQRLYHNLEYHLLGNHLLENGFSLFFGAYYFKDEQLYQKVESILKTELEEQVLNDGAHFELSPMYHQILLHRLLDCINLAQSNPWRSDRLLPLLKEKVVKMLSWLQTATFSNGNIPMVNDSAYEIAPSSQTLFNYAKELGINWKSGRLDDSGYRKFERTNFEVFMDVGNIGPDYQLGHAHSDTFSFELYVDQKPILVDTGTSTYEKNQLRQKERETAAHNTVKIGNREQTQVWGGFRVGKRAKVVELEEGDSYIKASHNGYYPTLHEREFRIEDSGFKIIDSIKNQKECAVAHFHFHPSIINIEQEEDSVILQTEGIVIFFKGEGIKVSNQSCHIAEGFNIRRSAIKIEVSFNQTLETTIRKVNR</sequence>
<protein>
    <submittedName>
        <fullName evidence="7">Alginate lyase family protein</fullName>
    </submittedName>
</protein>
<dbReference type="InterPro" id="IPR031680">
    <property type="entry name" value="Hepar_II_III_N"/>
</dbReference>
<dbReference type="EMBL" id="JAFLNL010000001">
    <property type="protein sequence ID" value="MBO0352839.1"/>
    <property type="molecule type" value="Genomic_DNA"/>
</dbReference>
<comment type="caution">
    <text evidence="7">The sequence shown here is derived from an EMBL/GenBank/DDBJ whole genome shotgun (WGS) entry which is preliminary data.</text>
</comment>
<evidence type="ECO:0000259" key="5">
    <source>
        <dbReference type="Pfam" id="PF07940"/>
    </source>
</evidence>
<keyword evidence="4 7" id="KW-0456">Lyase</keyword>
<dbReference type="Gene3D" id="2.70.98.70">
    <property type="match status" value="1"/>
</dbReference>
<feature type="domain" description="Heparin-sulfate lyase N-terminal" evidence="6">
    <location>
        <begin position="137"/>
        <end position="283"/>
    </location>
</feature>
<organism evidence="7 8">
    <name type="scientific">Flagellimonas aurea</name>
    <dbReference type="NCBI Taxonomy" id="2915619"/>
    <lineage>
        <taxon>Bacteria</taxon>
        <taxon>Pseudomonadati</taxon>
        <taxon>Bacteroidota</taxon>
        <taxon>Flavobacteriia</taxon>
        <taxon>Flavobacteriales</taxon>
        <taxon>Flavobacteriaceae</taxon>
        <taxon>Flagellimonas</taxon>
    </lineage>
</organism>
<evidence type="ECO:0000256" key="4">
    <source>
        <dbReference type="ARBA" id="ARBA00023239"/>
    </source>
</evidence>
<proteinExistence type="predicted"/>
<dbReference type="SUPFAM" id="SSF48230">
    <property type="entry name" value="Chondroitin AC/alginate lyase"/>
    <property type="match status" value="1"/>
</dbReference>
<gene>
    <name evidence="7" type="ORF">J0656_02345</name>
</gene>
<dbReference type="RefSeq" id="WP_207031217.1">
    <property type="nucleotide sequence ID" value="NZ_JAFLNL010000001.1"/>
</dbReference>